<dbReference type="PANTHER" id="PTHR23402:SF1">
    <property type="entry name" value="PYROGLUTAMYL-PEPTIDASE I"/>
    <property type="match status" value="1"/>
</dbReference>
<dbReference type="EMBL" id="CDMZ01000384">
    <property type="protein sequence ID" value="CEM13097.1"/>
    <property type="molecule type" value="Genomic_DNA"/>
</dbReference>
<dbReference type="Gene3D" id="3.40.630.20">
    <property type="entry name" value="Peptidase C15, pyroglutamyl peptidase I-like"/>
    <property type="match status" value="1"/>
</dbReference>
<proteinExistence type="inferred from homology"/>
<name>A0A0G4FI18_9ALVE</name>
<evidence type="ECO:0000256" key="4">
    <source>
        <dbReference type="ARBA" id="ARBA00022807"/>
    </source>
</evidence>
<reference evidence="5" key="1">
    <citation type="submission" date="2014-11" db="EMBL/GenBank/DDBJ databases">
        <authorList>
            <person name="Otto D Thomas"/>
            <person name="Naeem Raeece"/>
        </authorList>
    </citation>
    <scope>NUCLEOTIDE SEQUENCE</scope>
</reference>
<dbReference type="GO" id="GO:0006508">
    <property type="term" value="P:proteolysis"/>
    <property type="evidence" value="ECO:0007669"/>
    <property type="project" value="UniProtKB-KW"/>
</dbReference>
<evidence type="ECO:0000256" key="1">
    <source>
        <dbReference type="ARBA" id="ARBA00006641"/>
    </source>
</evidence>
<sequence length="188" mass="20956">MHRFEGRVYVTGYGPFGLSIEGNPSGLAVEALQKQGFLEGTVKFQVLYSSVKAISAYFEELKSKVDVEKDILISVGVWDKVKSSVQIERTGVNEMDFECADNEGFQPRGVPIDKEKGKEETAKSGLVLPEDFPVSDFAGKLMCNYALYRSLRITPRSVFIHVPEESDATLEDTRDHLARAVSKLMELN</sequence>
<dbReference type="InterPro" id="IPR036440">
    <property type="entry name" value="Peptidase_C15-like_sf"/>
</dbReference>
<dbReference type="InterPro" id="IPR016125">
    <property type="entry name" value="Peptidase_C15-like"/>
</dbReference>
<keyword evidence="4" id="KW-0788">Thiol protease</keyword>
<evidence type="ECO:0000256" key="2">
    <source>
        <dbReference type="ARBA" id="ARBA00022670"/>
    </source>
</evidence>
<dbReference type="VEuPathDB" id="CryptoDB:Cvel_17110"/>
<keyword evidence="3" id="KW-0378">Hydrolase</keyword>
<evidence type="ECO:0008006" key="6">
    <source>
        <dbReference type="Google" id="ProtNLM"/>
    </source>
</evidence>
<evidence type="ECO:0000313" key="5">
    <source>
        <dbReference type="EMBL" id="CEM13097.1"/>
    </source>
</evidence>
<dbReference type="SUPFAM" id="SSF53182">
    <property type="entry name" value="Pyrrolidone carboxyl peptidase (pyroglutamate aminopeptidase)"/>
    <property type="match status" value="1"/>
</dbReference>
<protein>
    <recommendedName>
        <fullName evidence="6">Pyroglutamyl-peptidase I</fullName>
    </recommendedName>
</protein>
<gene>
    <name evidence="5" type="ORF">Cvel_17110</name>
</gene>
<dbReference type="PANTHER" id="PTHR23402">
    <property type="entry name" value="PROTEASE FAMILY C15 PYROGLUTAMYL-PEPTIDASE I-RELATED"/>
    <property type="match status" value="1"/>
</dbReference>
<keyword evidence="2" id="KW-0645">Protease</keyword>
<evidence type="ECO:0000256" key="3">
    <source>
        <dbReference type="ARBA" id="ARBA00022801"/>
    </source>
</evidence>
<dbReference type="GO" id="GO:0008234">
    <property type="term" value="F:cysteine-type peptidase activity"/>
    <property type="evidence" value="ECO:0007669"/>
    <property type="project" value="UniProtKB-KW"/>
</dbReference>
<dbReference type="AlphaFoldDB" id="A0A0G4FI18"/>
<dbReference type="Pfam" id="PF01470">
    <property type="entry name" value="Peptidase_C15"/>
    <property type="match status" value="1"/>
</dbReference>
<organism evidence="5">
    <name type="scientific">Chromera velia CCMP2878</name>
    <dbReference type="NCBI Taxonomy" id="1169474"/>
    <lineage>
        <taxon>Eukaryota</taxon>
        <taxon>Sar</taxon>
        <taxon>Alveolata</taxon>
        <taxon>Colpodellida</taxon>
        <taxon>Chromeraceae</taxon>
        <taxon>Chromera</taxon>
    </lineage>
</organism>
<comment type="similarity">
    <text evidence="1">Belongs to the peptidase C15 family.</text>
</comment>
<accession>A0A0G4FI18</accession>